<dbReference type="eggNOG" id="arCOG00181">
    <property type="taxonomic scope" value="Archaea"/>
</dbReference>
<dbReference type="EC" id="7.2.2.11" evidence="10"/>
<dbReference type="AlphaFoldDB" id="B8GG21"/>
<evidence type="ECO:0000256" key="11">
    <source>
        <dbReference type="ARBA" id="ARBA00044143"/>
    </source>
</evidence>
<keyword evidence="8" id="KW-0472">Membrane</keyword>
<feature type="domain" description="ABC transporter" evidence="13">
    <location>
        <begin position="10"/>
        <end position="255"/>
    </location>
</feature>
<evidence type="ECO:0000256" key="12">
    <source>
        <dbReference type="ARBA" id="ARBA00048610"/>
    </source>
</evidence>
<keyword evidence="7" id="KW-0406">Ion transport</keyword>
<evidence type="ECO:0000256" key="10">
    <source>
        <dbReference type="ARBA" id="ARBA00039098"/>
    </source>
</evidence>
<evidence type="ECO:0000313" key="15">
    <source>
        <dbReference type="Proteomes" id="UP000002457"/>
    </source>
</evidence>
<dbReference type="InterPro" id="IPR013563">
    <property type="entry name" value="Oligopep_ABC_C"/>
</dbReference>
<accession>B8GG21</accession>
<keyword evidence="6" id="KW-1278">Translocase</keyword>
<dbReference type="NCBIfam" id="TIGR01727">
    <property type="entry name" value="oligo_HPY"/>
    <property type="match status" value="1"/>
</dbReference>
<evidence type="ECO:0000256" key="4">
    <source>
        <dbReference type="ARBA" id="ARBA00022741"/>
    </source>
</evidence>
<dbReference type="GO" id="GO:0015833">
    <property type="term" value="P:peptide transport"/>
    <property type="evidence" value="ECO:0007669"/>
    <property type="project" value="InterPro"/>
</dbReference>
<evidence type="ECO:0000256" key="3">
    <source>
        <dbReference type="ARBA" id="ARBA00022475"/>
    </source>
</evidence>
<evidence type="ECO:0000256" key="1">
    <source>
        <dbReference type="ARBA" id="ARBA00004202"/>
    </source>
</evidence>
<dbReference type="Gene3D" id="3.40.50.300">
    <property type="entry name" value="P-loop containing nucleotide triphosphate hydrolases"/>
    <property type="match status" value="1"/>
</dbReference>
<evidence type="ECO:0000256" key="6">
    <source>
        <dbReference type="ARBA" id="ARBA00022967"/>
    </source>
</evidence>
<evidence type="ECO:0000256" key="8">
    <source>
        <dbReference type="ARBA" id="ARBA00023136"/>
    </source>
</evidence>
<dbReference type="KEGG" id="mpl:Mpal_0731"/>
<dbReference type="Pfam" id="PF00005">
    <property type="entry name" value="ABC_tran"/>
    <property type="match status" value="1"/>
</dbReference>
<dbReference type="PANTHER" id="PTHR43297">
    <property type="entry name" value="OLIGOPEPTIDE TRANSPORT ATP-BINDING PROTEIN APPD"/>
    <property type="match status" value="1"/>
</dbReference>
<keyword evidence="3" id="KW-1003">Cell membrane</keyword>
<dbReference type="Proteomes" id="UP000002457">
    <property type="component" value="Chromosome"/>
</dbReference>
<dbReference type="InterPro" id="IPR027417">
    <property type="entry name" value="P-loop_NTPase"/>
</dbReference>
<dbReference type="GO" id="GO:0005886">
    <property type="term" value="C:plasma membrane"/>
    <property type="evidence" value="ECO:0007669"/>
    <property type="project" value="UniProtKB-SubCell"/>
</dbReference>
<dbReference type="GeneID" id="7270465"/>
<dbReference type="InterPro" id="IPR003439">
    <property type="entry name" value="ABC_transporter-like_ATP-bd"/>
</dbReference>
<dbReference type="CDD" id="cd03257">
    <property type="entry name" value="ABC_NikE_OppD_transporters"/>
    <property type="match status" value="1"/>
</dbReference>
<dbReference type="GO" id="GO:0005524">
    <property type="term" value="F:ATP binding"/>
    <property type="evidence" value="ECO:0007669"/>
    <property type="project" value="UniProtKB-KW"/>
</dbReference>
<dbReference type="SUPFAM" id="SSF52540">
    <property type="entry name" value="P-loop containing nucleoside triphosphate hydrolases"/>
    <property type="match status" value="1"/>
</dbReference>
<evidence type="ECO:0000313" key="14">
    <source>
        <dbReference type="EMBL" id="ACL16095.1"/>
    </source>
</evidence>
<dbReference type="GO" id="GO:0016887">
    <property type="term" value="F:ATP hydrolysis activity"/>
    <property type="evidence" value="ECO:0007669"/>
    <property type="project" value="InterPro"/>
</dbReference>
<keyword evidence="2" id="KW-0813">Transport</keyword>
<evidence type="ECO:0000259" key="13">
    <source>
        <dbReference type="PROSITE" id="PS50893"/>
    </source>
</evidence>
<organism evidence="14 15">
    <name type="scientific">Methanosphaerula palustris (strain ATCC BAA-1556 / DSM 19958 / E1-9c)</name>
    <dbReference type="NCBI Taxonomy" id="521011"/>
    <lineage>
        <taxon>Archaea</taxon>
        <taxon>Methanobacteriati</taxon>
        <taxon>Methanobacteriota</taxon>
        <taxon>Stenosarchaea group</taxon>
        <taxon>Methanomicrobia</taxon>
        <taxon>Methanomicrobiales</taxon>
        <taxon>Methanoregulaceae</taxon>
        <taxon>Methanosphaerula</taxon>
    </lineage>
</organism>
<dbReference type="PROSITE" id="PS50893">
    <property type="entry name" value="ABC_TRANSPORTER_2"/>
    <property type="match status" value="1"/>
</dbReference>
<gene>
    <name evidence="14" type="ordered locus">Mpal_0731</name>
</gene>
<dbReference type="EMBL" id="CP001338">
    <property type="protein sequence ID" value="ACL16095.1"/>
    <property type="molecule type" value="Genomic_DNA"/>
</dbReference>
<dbReference type="InterPro" id="IPR003593">
    <property type="entry name" value="AAA+_ATPase"/>
</dbReference>
<dbReference type="RefSeq" id="WP_012617414.1">
    <property type="nucleotide sequence ID" value="NC_011832.1"/>
</dbReference>
<keyword evidence="15" id="KW-1185">Reference proteome</keyword>
<reference evidence="14 15" key="1">
    <citation type="journal article" date="2015" name="Genome Announc.">
        <title>Complete Genome Sequence of Methanosphaerula palustris E1-9CT, a Hydrogenotrophic Methanogen Isolated from a Minerotrophic Fen Peatland.</title>
        <authorList>
            <person name="Cadillo-Quiroz H."/>
            <person name="Browne P."/>
            <person name="Kyrpides N."/>
            <person name="Woyke T."/>
            <person name="Goodwin L."/>
            <person name="Detter C."/>
            <person name="Yavitt J.B."/>
            <person name="Zinder S.H."/>
        </authorList>
    </citation>
    <scope>NUCLEOTIDE SEQUENCE [LARGE SCALE GENOMIC DNA]</scope>
    <source>
        <strain evidence="15">ATCC BAA-1556 / DSM 19958 / E1-9c</strain>
    </source>
</reference>
<evidence type="ECO:0000256" key="9">
    <source>
        <dbReference type="ARBA" id="ARBA00038669"/>
    </source>
</evidence>
<keyword evidence="5" id="KW-0067">ATP-binding</keyword>
<dbReference type="SMART" id="SM00382">
    <property type="entry name" value="AAA"/>
    <property type="match status" value="1"/>
</dbReference>
<dbReference type="FunFam" id="3.40.50.300:FF:000016">
    <property type="entry name" value="Oligopeptide ABC transporter ATP-binding component"/>
    <property type="match status" value="1"/>
</dbReference>
<evidence type="ECO:0000256" key="7">
    <source>
        <dbReference type="ARBA" id="ARBA00023065"/>
    </source>
</evidence>
<dbReference type="STRING" id="521011.Mpal_0731"/>
<protein>
    <recommendedName>
        <fullName evidence="11">Nickel import system ATP-binding protein NikD</fullName>
        <ecNumber evidence="10">7.2.2.11</ecNumber>
    </recommendedName>
</protein>
<evidence type="ECO:0000256" key="2">
    <source>
        <dbReference type="ARBA" id="ARBA00022448"/>
    </source>
</evidence>
<comment type="catalytic activity">
    <reaction evidence="12">
        <text>Ni(2+)(out) + ATP + H2O = Ni(2+)(in) + ADP + phosphate + H(+)</text>
        <dbReference type="Rhea" id="RHEA:15557"/>
        <dbReference type="ChEBI" id="CHEBI:15377"/>
        <dbReference type="ChEBI" id="CHEBI:15378"/>
        <dbReference type="ChEBI" id="CHEBI:30616"/>
        <dbReference type="ChEBI" id="CHEBI:43474"/>
        <dbReference type="ChEBI" id="CHEBI:49786"/>
        <dbReference type="ChEBI" id="CHEBI:456216"/>
        <dbReference type="EC" id="7.2.2.11"/>
    </reaction>
    <physiologicalReaction direction="left-to-right" evidence="12">
        <dbReference type="Rhea" id="RHEA:15558"/>
    </physiologicalReaction>
</comment>
<comment type="subcellular location">
    <subcellularLocation>
        <location evidence="1">Cell membrane</location>
        <topology evidence="1">Peripheral membrane protein</topology>
    </subcellularLocation>
</comment>
<keyword evidence="4" id="KW-0547">Nucleotide-binding</keyword>
<dbReference type="PANTHER" id="PTHR43297:SF13">
    <property type="entry name" value="NICKEL ABC TRANSPORTER, ATP-BINDING PROTEIN"/>
    <property type="match status" value="1"/>
</dbReference>
<proteinExistence type="predicted"/>
<dbReference type="HOGENOM" id="CLU_000604_1_23_2"/>
<comment type="subunit">
    <text evidence="9">The complex is composed of two ATP-binding proteins (NikD and NikE), two transmembrane proteins (NikB and NikC) and a solute-binding protein (NikA).</text>
</comment>
<dbReference type="GO" id="GO:0015413">
    <property type="term" value="F:ABC-type nickel transporter activity"/>
    <property type="evidence" value="ECO:0007669"/>
    <property type="project" value="UniProtKB-EC"/>
</dbReference>
<evidence type="ECO:0000256" key="5">
    <source>
        <dbReference type="ARBA" id="ARBA00022840"/>
    </source>
</evidence>
<name>B8GG21_METPE</name>
<sequence length="319" mass="34217">MTPDDPLLQIRGLKIGFPTIDGLVMASDTVDLTIRAGETLALLGETGSGKTVLGMAIPRLLQPNTRIEGEILFRGRDLLSVSEREMEKIRGKEIAVVLQNSGTSLNPVLRVGDQIAEAIMLHCTLDRTDADAAALHLLRAAQISDPTSTARAYPHRLSGGMQERALIALALACSPSVLIADEPTRGLDPVTKREILGLFGEINQDRSVLFITHDIDAAATIASRVAVMYAGEIVELGPVDAVLTAPAHPYTRGLLASLPERGMQPIPGSAPSSLHLPTGCRFSPRCSCAGRRCEREHPELIEIGSGQFARCLVYYDRGS</sequence>
<dbReference type="InterPro" id="IPR050388">
    <property type="entry name" value="ABC_Ni/Peptide_Import"/>
</dbReference>
<dbReference type="Pfam" id="PF08352">
    <property type="entry name" value="oligo_HPY"/>
    <property type="match status" value="1"/>
</dbReference>
<dbReference type="OrthoDB" id="18209at2157"/>